<keyword evidence="3" id="KW-0210">Decarboxylase</keyword>
<dbReference type="Pfam" id="PF00282">
    <property type="entry name" value="Pyridoxal_deC"/>
    <property type="match status" value="1"/>
</dbReference>
<accession>A0ABQ8F2H2</accession>
<comment type="caution">
    <text evidence="6">The sequence shown here is derived from an EMBL/GenBank/DDBJ whole genome shotgun (WGS) entry which is preliminary data.</text>
</comment>
<evidence type="ECO:0000256" key="4">
    <source>
        <dbReference type="ARBA" id="ARBA00022898"/>
    </source>
</evidence>
<dbReference type="Proteomes" id="UP001648503">
    <property type="component" value="Unassembled WGS sequence"/>
</dbReference>
<dbReference type="PANTHER" id="PTHR45677">
    <property type="entry name" value="GLUTAMATE DECARBOXYLASE-RELATED"/>
    <property type="match status" value="1"/>
</dbReference>
<comment type="cofactor">
    <cofactor evidence="1">
        <name>pyridoxal 5'-phosphate</name>
        <dbReference type="ChEBI" id="CHEBI:597326"/>
    </cofactor>
</comment>
<dbReference type="SUPFAM" id="SSF53383">
    <property type="entry name" value="PLP-dependent transferases"/>
    <property type="match status" value="1"/>
</dbReference>
<keyword evidence="5" id="KW-0456">Lyase</keyword>
<keyword evidence="4" id="KW-0663">Pyridoxal phosphate</keyword>
<evidence type="ECO:0000313" key="7">
    <source>
        <dbReference type="Proteomes" id="UP001648503"/>
    </source>
</evidence>
<organism evidence="6 7">
    <name type="scientific">Batrachochytrium salamandrivorans</name>
    <dbReference type="NCBI Taxonomy" id="1357716"/>
    <lineage>
        <taxon>Eukaryota</taxon>
        <taxon>Fungi</taxon>
        <taxon>Fungi incertae sedis</taxon>
        <taxon>Chytridiomycota</taxon>
        <taxon>Chytridiomycota incertae sedis</taxon>
        <taxon>Chytridiomycetes</taxon>
        <taxon>Rhizophydiales</taxon>
        <taxon>Rhizophydiales incertae sedis</taxon>
        <taxon>Batrachochytrium</taxon>
    </lineage>
</organism>
<dbReference type="InterPro" id="IPR002129">
    <property type="entry name" value="PyrdxlP-dep_de-COase"/>
</dbReference>
<keyword evidence="7" id="KW-1185">Reference proteome</keyword>
<protein>
    <recommendedName>
        <fullName evidence="8">Glutamate decarboxylase</fullName>
    </recommendedName>
</protein>
<comment type="similarity">
    <text evidence="2">Belongs to the group II decarboxylase family.</text>
</comment>
<dbReference type="InterPro" id="IPR015421">
    <property type="entry name" value="PyrdxlP-dep_Trfase_major"/>
</dbReference>
<dbReference type="InterPro" id="IPR015424">
    <property type="entry name" value="PyrdxlP-dep_Trfase"/>
</dbReference>
<dbReference type="EMBL" id="JAFCIX010000433">
    <property type="protein sequence ID" value="KAH6590374.1"/>
    <property type="molecule type" value="Genomic_DNA"/>
</dbReference>
<evidence type="ECO:0000256" key="2">
    <source>
        <dbReference type="ARBA" id="ARBA00009533"/>
    </source>
</evidence>
<sequence length="779" mass="84563">MDGPKCKQEPATNTDTTIVSTTTVNTTAVSTTAATTAATTTTSTDGTGRIVAATPMSRLAMVDADIDEGFHDDDYPEEFPFWYGGASGEQHMIHYGSTDDAVDETSAASSVASKTTPLSASAHKAVFPLDSFLQSSSTIDLRIRSNDAVGHPTSFHDHDSVLHYFVPTTQSEKLLDKYISGVIEAFLHEPSPIYTTSTHIPHDPQSAFGGLSIPDGGRPSGSDLEAYLNHLKTNVIDRSTRTASSRMIGHMTTALPFFHRPLARLLAALNQNVVKIETASTFTNLERQTLGMLHKAFYDLPDTFYQRHAYAPDYSLGVMASGGTIANITALWIARNKALAPNSSNGCRGIDKEGVVSAMGKYGYKRAVIIGSALMHYSFKKAADLLGLGEEGLCLIPTDAHFCMRVDLLKSKVDELISEGALIIAIVGIAGTTETGSIDPLFDIYSIAHRHNIHFHVDAAWGGPLIFSPEHRCKLNGISQADSITVDGHKQLYTPMGLGILLLRSPSLALYIRKTASYVIRNDSPDLGKYTLEGSRPANALYLHASLSLLGKHGLGILVTRSVTIVRQTAVRLDSHPSRCFQILHQPMSNLLLYRYVPSALRDAIADGSYISTKDDEAWISEATRRIQIRQASCVSVGSVHPHSLTSPNPTGGIDPPAPFGQQQQPLPGFVSRTRVWFRGHHVDALRVVVANPLTTWDDIEGVISDQLHIGAEIEAEMQREQMVKRLQSWISTPCSSVSDTMLSEPEAAKATLSFVSATDLHNGSHGDPGWWPGWPFDL</sequence>
<dbReference type="PANTHER" id="PTHR45677:SF8">
    <property type="entry name" value="CYSTEINE SULFINIC ACID DECARBOXYLASE"/>
    <property type="match status" value="1"/>
</dbReference>
<name>A0ABQ8F2H2_9FUNG</name>
<dbReference type="InterPro" id="IPR015422">
    <property type="entry name" value="PyrdxlP-dep_Trfase_small"/>
</dbReference>
<proteinExistence type="inferred from homology"/>
<gene>
    <name evidence="6" type="ORF">BASA50_009349</name>
</gene>
<dbReference type="Gene3D" id="3.90.1150.10">
    <property type="entry name" value="Aspartate Aminotransferase, domain 1"/>
    <property type="match status" value="1"/>
</dbReference>
<reference evidence="6 7" key="1">
    <citation type="submission" date="2021-02" db="EMBL/GenBank/DDBJ databases">
        <title>Variation within the Batrachochytrium salamandrivorans European outbreak.</title>
        <authorList>
            <person name="Kelly M."/>
            <person name="Pasmans F."/>
            <person name="Shea T.P."/>
            <person name="Munoz J.F."/>
            <person name="Carranza S."/>
            <person name="Cuomo C.A."/>
            <person name="Martel A."/>
        </authorList>
    </citation>
    <scope>NUCLEOTIDE SEQUENCE [LARGE SCALE GENOMIC DNA]</scope>
    <source>
        <strain evidence="6 7">AMFP18/2</strain>
    </source>
</reference>
<evidence type="ECO:0000256" key="5">
    <source>
        <dbReference type="ARBA" id="ARBA00023239"/>
    </source>
</evidence>
<evidence type="ECO:0008006" key="8">
    <source>
        <dbReference type="Google" id="ProtNLM"/>
    </source>
</evidence>
<evidence type="ECO:0000256" key="1">
    <source>
        <dbReference type="ARBA" id="ARBA00001933"/>
    </source>
</evidence>
<evidence type="ECO:0000256" key="3">
    <source>
        <dbReference type="ARBA" id="ARBA00022793"/>
    </source>
</evidence>
<evidence type="ECO:0000313" key="6">
    <source>
        <dbReference type="EMBL" id="KAH6590374.1"/>
    </source>
</evidence>
<dbReference type="Gene3D" id="3.40.640.10">
    <property type="entry name" value="Type I PLP-dependent aspartate aminotransferase-like (Major domain)"/>
    <property type="match status" value="1"/>
</dbReference>